<name>A0A3M7QWH0_BRAPC</name>
<dbReference type="AlphaFoldDB" id="A0A3M7QWH0"/>
<gene>
    <name evidence="2" type="ORF">BpHYR1_024399</name>
</gene>
<dbReference type="Proteomes" id="UP000276133">
    <property type="component" value="Unassembled WGS sequence"/>
</dbReference>
<evidence type="ECO:0000256" key="1">
    <source>
        <dbReference type="SAM" id="MobiDB-lite"/>
    </source>
</evidence>
<accession>A0A3M7QWH0</accession>
<protein>
    <submittedName>
        <fullName evidence="2">Uncharacterized protein</fullName>
    </submittedName>
</protein>
<organism evidence="2 3">
    <name type="scientific">Brachionus plicatilis</name>
    <name type="common">Marine rotifer</name>
    <name type="synonym">Brachionus muelleri</name>
    <dbReference type="NCBI Taxonomy" id="10195"/>
    <lineage>
        <taxon>Eukaryota</taxon>
        <taxon>Metazoa</taxon>
        <taxon>Spiralia</taxon>
        <taxon>Gnathifera</taxon>
        <taxon>Rotifera</taxon>
        <taxon>Eurotatoria</taxon>
        <taxon>Monogononta</taxon>
        <taxon>Pseudotrocha</taxon>
        <taxon>Ploima</taxon>
        <taxon>Brachionidae</taxon>
        <taxon>Brachionus</taxon>
    </lineage>
</organism>
<sequence length="226" mass="24618">MLNKSNNEIELCSKNFEIKNKWSSNGSDNLKKANRSANKSKLNSILNRTLSDSILNKKSTSLSNTFQSHKRELCLSRKNSTNRRSILFHPCSTALNTSCNTGSPAPPSPSLLQVQSPNSNFFGQYNYRNKLKYHRSSWCILNNNLTGGLNTNHADSANPVSGNENSSFPCSLSSSLSPSPITILNNHASNSNLNGLKNNGKPLSSPKLQLTPASSNGPGKLLKNII</sequence>
<feature type="compositionally biased region" description="Low complexity" evidence="1">
    <location>
        <begin position="192"/>
        <end position="201"/>
    </location>
</feature>
<dbReference type="EMBL" id="REGN01004939">
    <property type="protein sequence ID" value="RNA15471.1"/>
    <property type="molecule type" value="Genomic_DNA"/>
</dbReference>
<evidence type="ECO:0000313" key="3">
    <source>
        <dbReference type="Proteomes" id="UP000276133"/>
    </source>
</evidence>
<evidence type="ECO:0000313" key="2">
    <source>
        <dbReference type="EMBL" id="RNA15471.1"/>
    </source>
</evidence>
<proteinExistence type="predicted"/>
<feature type="region of interest" description="Disordered" evidence="1">
    <location>
        <begin position="192"/>
        <end position="218"/>
    </location>
</feature>
<keyword evidence="3" id="KW-1185">Reference proteome</keyword>
<comment type="caution">
    <text evidence="2">The sequence shown here is derived from an EMBL/GenBank/DDBJ whole genome shotgun (WGS) entry which is preliminary data.</text>
</comment>
<reference evidence="2 3" key="1">
    <citation type="journal article" date="2018" name="Sci. Rep.">
        <title>Genomic signatures of local adaptation to the degree of environmental predictability in rotifers.</title>
        <authorList>
            <person name="Franch-Gras L."/>
            <person name="Hahn C."/>
            <person name="Garcia-Roger E.M."/>
            <person name="Carmona M.J."/>
            <person name="Serra M."/>
            <person name="Gomez A."/>
        </authorList>
    </citation>
    <scope>NUCLEOTIDE SEQUENCE [LARGE SCALE GENOMIC DNA]</scope>
    <source>
        <strain evidence="2">HYR1</strain>
    </source>
</reference>
<feature type="compositionally biased region" description="Polar residues" evidence="1">
    <location>
        <begin position="206"/>
        <end position="217"/>
    </location>
</feature>